<dbReference type="Pfam" id="PF00072">
    <property type="entry name" value="Response_reg"/>
    <property type="match status" value="1"/>
</dbReference>
<dbReference type="InterPro" id="IPR052048">
    <property type="entry name" value="ST_Response_Regulator"/>
</dbReference>
<feature type="modified residue" description="4-aspartylphosphate" evidence="2">
    <location>
        <position position="54"/>
    </location>
</feature>
<dbReference type="Gene3D" id="1.20.120.160">
    <property type="entry name" value="HPT domain"/>
    <property type="match status" value="1"/>
</dbReference>
<evidence type="ECO:0000313" key="5">
    <source>
        <dbReference type="Proteomes" id="UP000605253"/>
    </source>
</evidence>
<reference evidence="4" key="2">
    <citation type="submission" date="2020-09" db="EMBL/GenBank/DDBJ databases">
        <authorList>
            <person name="Sun Q."/>
            <person name="Zhou Y."/>
        </authorList>
    </citation>
    <scope>NUCLEOTIDE SEQUENCE</scope>
    <source>
        <strain evidence="4">CGMCC 1.12181</strain>
    </source>
</reference>
<protein>
    <recommendedName>
        <fullName evidence="3">Response regulatory domain-containing protein</fullName>
    </recommendedName>
</protein>
<keyword evidence="1" id="KW-0902">Two-component regulatory system</keyword>
<dbReference type="Gene3D" id="3.40.50.2300">
    <property type="match status" value="1"/>
</dbReference>
<dbReference type="SUPFAM" id="SSF47226">
    <property type="entry name" value="Histidine-containing phosphotransfer domain, HPT domain"/>
    <property type="match status" value="1"/>
</dbReference>
<dbReference type="CDD" id="cd17546">
    <property type="entry name" value="REC_hyHK_CKI1_RcsC-like"/>
    <property type="match status" value="1"/>
</dbReference>
<dbReference type="PROSITE" id="PS50110">
    <property type="entry name" value="RESPONSE_REGULATORY"/>
    <property type="match status" value="1"/>
</dbReference>
<dbReference type="Pfam" id="PF01627">
    <property type="entry name" value="Hpt"/>
    <property type="match status" value="1"/>
</dbReference>
<dbReference type="GO" id="GO:0000160">
    <property type="term" value="P:phosphorelay signal transduction system"/>
    <property type="evidence" value="ECO:0007669"/>
    <property type="project" value="UniProtKB-KW"/>
</dbReference>
<dbReference type="AlphaFoldDB" id="A0A917CK59"/>
<dbReference type="Proteomes" id="UP000605253">
    <property type="component" value="Unassembled WGS sequence"/>
</dbReference>
<dbReference type="EMBL" id="BMEO01000003">
    <property type="protein sequence ID" value="GGF91374.1"/>
    <property type="molecule type" value="Genomic_DNA"/>
</dbReference>
<reference evidence="4" key="1">
    <citation type="journal article" date="2014" name="Int. J. Syst. Evol. Microbiol.">
        <title>Complete genome sequence of Corynebacterium casei LMG S-19264T (=DSM 44701T), isolated from a smear-ripened cheese.</title>
        <authorList>
            <consortium name="US DOE Joint Genome Institute (JGI-PGF)"/>
            <person name="Walter F."/>
            <person name="Albersmeier A."/>
            <person name="Kalinowski J."/>
            <person name="Ruckert C."/>
        </authorList>
    </citation>
    <scope>NUCLEOTIDE SEQUENCE</scope>
    <source>
        <strain evidence="4">CGMCC 1.12181</strain>
    </source>
</reference>
<dbReference type="SMART" id="SM00448">
    <property type="entry name" value="REC"/>
    <property type="match status" value="1"/>
</dbReference>
<sequence>MEHLAILVVDDNHINRLYLKTILTQWHHHVTEADSGASALSVCRQQDFDLILMDIRMQPMDGITAAKNIKQLQNHNKTPIVAVSAEPLDCTPHPQFTRSLVKPLNKSVLKELIQNTPIKRPKKIKYDNPFDEKQALAISHGDTEIVEKLRTLFIKELPQEMQKIEQLHDNKLWSELDKQLHYLQGSARVCAAAGMTEVLENYRRQLADERFDRSEVCLMKFKKAAARILKQPPPTNLF</sequence>
<comment type="caution">
    <text evidence="4">The sequence shown here is derived from an EMBL/GenBank/DDBJ whole genome shotgun (WGS) entry which is preliminary data.</text>
</comment>
<name>A0A917CK59_9GAMM</name>
<dbReference type="InterPro" id="IPR011006">
    <property type="entry name" value="CheY-like_superfamily"/>
</dbReference>
<dbReference type="InterPro" id="IPR008207">
    <property type="entry name" value="Sig_transdc_His_kin_Hpt_dom"/>
</dbReference>
<dbReference type="GO" id="GO:0004672">
    <property type="term" value="F:protein kinase activity"/>
    <property type="evidence" value="ECO:0007669"/>
    <property type="project" value="UniProtKB-ARBA"/>
</dbReference>
<keyword evidence="2" id="KW-0597">Phosphoprotein</keyword>
<feature type="domain" description="Response regulatory" evidence="3">
    <location>
        <begin position="5"/>
        <end position="117"/>
    </location>
</feature>
<dbReference type="RefSeq" id="WP_188364662.1">
    <property type="nucleotide sequence ID" value="NZ_BAABJF010000017.1"/>
</dbReference>
<dbReference type="SUPFAM" id="SSF52172">
    <property type="entry name" value="CheY-like"/>
    <property type="match status" value="1"/>
</dbReference>
<dbReference type="InterPro" id="IPR036641">
    <property type="entry name" value="HPT_dom_sf"/>
</dbReference>
<evidence type="ECO:0000256" key="1">
    <source>
        <dbReference type="ARBA" id="ARBA00023012"/>
    </source>
</evidence>
<organism evidence="4 5">
    <name type="scientific">Marinicella pacifica</name>
    <dbReference type="NCBI Taxonomy" id="1171543"/>
    <lineage>
        <taxon>Bacteria</taxon>
        <taxon>Pseudomonadati</taxon>
        <taxon>Pseudomonadota</taxon>
        <taxon>Gammaproteobacteria</taxon>
        <taxon>Lysobacterales</taxon>
        <taxon>Marinicellaceae</taxon>
        <taxon>Marinicella</taxon>
    </lineage>
</organism>
<dbReference type="PANTHER" id="PTHR43228">
    <property type="entry name" value="TWO-COMPONENT RESPONSE REGULATOR"/>
    <property type="match status" value="1"/>
</dbReference>
<evidence type="ECO:0000313" key="4">
    <source>
        <dbReference type="EMBL" id="GGF91374.1"/>
    </source>
</evidence>
<evidence type="ECO:0000259" key="3">
    <source>
        <dbReference type="PROSITE" id="PS50110"/>
    </source>
</evidence>
<proteinExistence type="predicted"/>
<gene>
    <name evidence="4" type="ORF">GCM10011365_10750</name>
</gene>
<dbReference type="InterPro" id="IPR001789">
    <property type="entry name" value="Sig_transdc_resp-reg_receiver"/>
</dbReference>
<accession>A0A917CK59</accession>
<keyword evidence="5" id="KW-1185">Reference proteome</keyword>
<evidence type="ECO:0000256" key="2">
    <source>
        <dbReference type="PROSITE-ProRule" id="PRU00169"/>
    </source>
</evidence>
<dbReference type="PANTHER" id="PTHR43228:SF1">
    <property type="entry name" value="TWO-COMPONENT RESPONSE REGULATOR ARR22"/>
    <property type="match status" value="1"/>
</dbReference>